<dbReference type="OrthoDB" id="10250728at2759"/>
<keyword evidence="2" id="KW-1185">Reference proteome</keyword>
<dbReference type="Gene3D" id="3.80.10.10">
    <property type="entry name" value="Ribonuclease Inhibitor"/>
    <property type="match status" value="1"/>
</dbReference>
<gene>
    <name evidence="1" type="ORF">EW146_g6707</name>
</gene>
<evidence type="ECO:0000313" key="2">
    <source>
        <dbReference type="Proteomes" id="UP000310158"/>
    </source>
</evidence>
<dbReference type="SUPFAM" id="SSF52047">
    <property type="entry name" value="RNI-like"/>
    <property type="match status" value="1"/>
</dbReference>
<accession>A0A4S4LMT9</accession>
<comment type="caution">
    <text evidence="1">The sequence shown here is derived from an EMBL/GenBank/DDBJ whole genome shotgun (WGS) entry which is preliminary data.</text>
</comment>
<name>A0A4S4LMT9_9AGAM</name>
<dbReference type="AlphaFoldDB" id="A0A4S4LMT9"/>
<dbReference type="InterPro" id="IPR032675">
    <property type="entry name" value="LRR_dom_sf"/>
</dbReference>
<reference evidence="1 2" key="1">
    <citation type="submission" date="2019-02" db="EMBL/GenBank/DDBJ databases">
        <title>Genome sequencing of the rare red list fungi Bondarzewia mesenterica.</title>
        <authorList>
            <person name="Buettner E."/>
            <person name="Kellner H."/>
        </authorList>
    </citation>
    <scope>NUCLEOTIDE SEQUENCE [LARGE SCALE GENOMIC DNA]</scope>
    <source>
        <strain evidence="1 2">DSM 108281</strain>
    </source>
</reference>
<organism evidence="1 2">
    <name type="scientific">Bondarzewia mesenterica</name>
    <dbReference type="NCBI Taxonomy" id="1095465"/>
    <lineage>
        <taxon>Eukaryota</taxon>
        <taxon>Fungi</taxon>
        <taxon>Dikarya</taxon>
        <taxon>Basidiomycota</taxon>
        <taxon>Agaricomycotina</taxon>
        <taxon>Agaricomycetes</taxon>
        <taxon>Russulales</taxon>
        <taxon>Bondarzewiaceae</taxon>
        <taxon>Bondarzewia</taxon>
    </lineage>
</organism>
<dbReference type="EMBL" id="SGPL01000347">
    <property type="protein sequence ID" value="THH13522.1"/>
    <property type="molecule type" value="Genomic_DNA"/>
</dbReference>
<proteinExistence type="predicted"/>
<protein>
    <submittedName>
        <fullName evidence="1">Uncharacterized protein</fullName>
    </submittedName>
</protein>
<evidence type="ECO:0000313" key="1">
    <source>
        <dbReference type="EMBL" id="THH13522.1"/>
    </source>
</evidence>
<dbReference type="Proteomes" id="UP000310158">
    <property type="component" value="Unassembled WGS sequence"/>
</dbReference>
<sequence>MGETVHQDLILSIFGPKLRQLSLTYPLLGPRSLLWSQLTHLSISCCQTTVVEGDFDGDLFIDVLSTCSNLQSLCISLDFANCPPIVRTPSASAILPSLQSLDMEICDGMEDVEDGDEE</sequence>